<dbReference type="EMBL" id="KY296095">
    <property type="protein sequence ID" value="ASD54081.1"/>
    <property type="molecule type" value="Genomic_DNA"/>
</dbReference>
<protein>
    <recommendedName>
        <fullName evidence="2">Quorum threshold expression element, QteE</fullName>
    </recommendedName>
</protein>
<reference evidence="1" key="1">
    <citation type="journal article" date="2018" name="Virulence">
        <title>Coexistence of two novel resistance plasmids, blaKPC-2-carrying p14057A and tetA(A) -carrying p14057B, in Pseudomonas aeruginosa.</title>
        <authorList>
            <person name="Shi L."/>
            <person name="Liang Q."/>
            <person name="Feng J."/>
            <person name="Zhan Z."/>
            <person name="Zhao Y."/>
            <person name="Yang W."/>
            <person name="Yang H."/>
            <person name="Chen Y."/>
            <person name="Huang M."/>
            <person name="Tong Y."/>
            <person name="Li X."/>
            <person name="Yin Z."/>
            <person name="Wang J."/>
            <person name="Zhou D."/>
        </authorList>
    </citation>
    <scope>NUCLEOTIDE SEQUENCE</scope>
    <source>
        <plasmid evidence="1">p14057A</plasmid>
    </source>
</reference>
<keyword evidence="1" id="KW-0614">Plasmid</keyword>
<dbReference type="AlphaFoldDB" id="A0A218MAR3"/>
<accession>A0A218MAR3</accession>
<evidence type="ECO:0008006" key="2">
    <source>
        <dbReference type="Google" id="ProtNLM"/>
    </source>
</evidence>
<dbReference type="Pfam" id="PF19475">
    <property type="entry name" value="DUF6012"/>
    <property type="match status" value="1"/>
</dbReference>
<name>A0A218MAR3_PSEAI</name>
<dbReference type="RefSeq" id="WP_033980993.1">
    <property type="nucleotide sequence ID" value="NZ_CABIOR010000040.1"/>
</dbReference>
<evidence type="ECO:0000313" key="1">
    <source>
        <dbReference type="EMBL" id="ASD54081.1"/>
    </source>
</evidence>
<proteinExistence type="predicted"/>
<organism evidence="1">
    <name type="scientific">Pseudomonas aeruginosa</name>
    <dbReference type="NCBI Taxonomy" id="287"/>
    <lineage>
        <taxon>Bacteria</taxon>
        <taxon>Pseudomonadati</taxon>
        <taxon>Pseudomonadota</taxon>
        <taxon>Gammaproteobacteria</taxon>
        <taxon>Pseudomonadales</taxon>
        <taxon>Pseudomonadaceae</taxon>
        <taxon>Pseudomonas</taxon>
    </lineage>
</organism>
<sequence>MLIHIAPRLLVPRSFPSACDLVDVQVKEFGLLLAGGHDVVARQPFPNKRYYVACRNKGRKATNGLLIDVPGQVPYFTVITRWKIAGEIVVQHRVEYVVLDDEFDAVTDYPVLWNGLCFEMGDFPNRVTDVLLQQAKERGCPLGLSYPRATFDPPSFDDRTRRPVSPVEICEQFRMPTIEPGRLLPRDNDIQSRLPSRELAFVVRAEEVNYG</sequence>
<dbReference type="InterPro" id="IPR046054">
    <property type="entry name" value="DUF6012"/>
</dbReference>
<geneLocation type="plasmid" evidence="1">
    <name>p14057A</name>
</geneLocation>